<gene>
    <name evidence="1" type="ORF">HYFRA_00004732</name>
</gene>
<keyword evidence="2" id="KW-1185">Reference proteome</keyword>
<dbReference type="EMBL" id="CAJVRL010000057">
    <property type="protein sequence ID" value="CAG8954807.1"/>
    <property type="molecule type" value="Genomic_DNA"/>
</dbReference>
<name>A0A9N9L0H6_9HELO</name>
<evidence type="ECO:0000313" key="1">
    <source>
        <dbReference type="EMBL" id="CAG8954807.1"/>
    </source>
</evidence>
<dbReference type="AlphaFoldDB" id="A0A9N9L0H6"/>
<reference evidence="1" key="1">
    <citation type="submission" date="2021-07" db="EMBL/GenBank/DDBJ databases">
        <authorList>
            <person name="Durling M."/>
        </authorList>
    </citation>
    <scope>NUCLEOTIDE SEQUENCE</scope>
</reference>
<dbReference type="OrthoDB" id="10392691at2759"/>
<accession>A0A9N9L0H6</accession>
<comment type="caution">
    <text evidence="1">The sequence shown here is derived from an EMBL/GenBank/DDBJ whole genome shotgun (WGS) entry which is preliminary data.</text>
</comment>
<dbReference type="Proteomes" id="UP000696280">
    <property type="component" value="Unassembled WGS sequence"/>
</dbReference>
<evidence type="ECO:0000313" key="2">
    <source>
        <dbReference type="Proteomes" id="UP000696280"/>
    </source>
</evidence>
<protein>
    <submittedName>
        <fullName evidence="1">Uncharacterized protein</fullName>
    </submittedName>
</protein>
<organism evidence="1 2">
    <name type="scientific">Hymenoscyphus fraxineus</name>
    <dbReference type="NCBI Taxonomy" id="746836"/>
    <lineage>
        <taxon>Eukaryota</taxon>
        <taxon>Fungi</taxon>
        <taxon>Dikarya</taxon>
        <taxon>Ascomycota</taxon>
        <taxon>Pezizomycotina</taxon>
        <taxon>Leotiomycetes</taxon>
        <taxon>Helotiales</taxon>
        <taxon>Helotiaceae</taxon>
        <taxon>Hymenoscyphus</taxon>
    </lineage>
</organism>
<proteinExistence type="predicted"/>
<sequence length="154" mass="16571">MVILFIYSSNIERLGILEADCCLLLIIEISIQMRPLVSPLGLGFGGSTDASIMLLATSTPTPRGQQTCARHANGVVDGGTTSSQQYRVQWYSVSPKGAAPAPLAIAAMVFLFRRVFAARLRSVSRLEKCQSQTNQHSSSLSARAFAFMAVGLFS</sequence>